<dbReference type="PATRIC" id="fig|1110509.7.peg.1063"/>
<dbReference type="AlphaFoldDB" id="G7WLL6"/>
<sequence length="395" mass="45790">MSRYLSHIRVFVASPGDVTKERRKLDDVVDELNRTWSDKLGTHLDLITWERDVCPGVGEDPQDVINKQIDNYNYDIFIGIIWKRLGTATTRADSGTVEEYERAYERYRKDSNQIKIMFYFKKILPSERSEIDVDELDKINKFKAKLRLHNLCCIYEDIDEFGKLIQRHLSKQMQGWQKSWGKKPAKLKFRYENPTGWVKRDPDVGDNVNSTTILTDDRAEIRIDIIRLSNSELDQIAKMQFVEDDSDLDGEAPSWITAYNEDPWGIAKGLWITYVNYLNKFNLKPRNISGRGTGLLSPDGACAFYATNDRHDGPPPDLPLEWYFVWIRPEYGNVFVGIHARFPPNYLEIYDTKNICRGGGSAHVDCCGGGVYDVYYWPEPLWVVMTSFTTKKYGD</sequence>
<organism evidence="2 3">
    <name type="scientific">Methanothrix harundinacea (strain 6Ac)</name>
    <name type="common">Methanosaeta harundinacea</name>
    <dbReference type="NCBI Taxonomy" id="1110509"/>
    <lineage>
        <taxon>Archaea</taxon>
        <taxon>Methanobacteriati</taxon>
        <taxon>Methanobacteriota</taxon>
        <taxon>Stenosarchaea group</taxon>
        <taxon>Methanomicrobia</taxon>
        <taxon>Methanotrichales</taxon>
        <taxon>Methanotrichaceae</taxon>
        <taxon>Methanothrix</taxon>
    </lineage>
</organism>
<name>G7WLL6_METH6</name>
<dbReference type="Proteomes" id="UP000005877">
    <property type="component" value="Chromosome"/>
</dbReference>
<reference evidence="2 3" key="1">
    <citation type="journal article" date="2012" name="PLoS ONE">
        <title>The genome characteristics and predicted function of methyl-group oxidation pathway in the obligate aceticlastic methanogens, Methanosaeta spp.</title>
        <authorList>
            <person name="Zhu J."/>
            <person name="Zheng H."/>
            <person name="Ai G."/>
            <person name="Zhang G."/>
            <person name="Liu D."/>
            <person name="Liu X."/>
            <person name="Dong X."/>
        </authorList>
    </citation>
    <scope>NUCLEOTIDE SEQUENCE [LARGE SCALE GENOMIC DNA]</scope>
    <source>
        <strain evidence="2 3">6Ac</strain>
    </source>
</reference>
<accession>G7WLL6</accession>
<dbReference type="Pfam" id="PF13271">
    <property type="entry name" value="DUF4062"/>
    <property type="match status" value="1"/>
</dbReference>
<dbReference type="EMBL" id="CP003117">
    <property type="protein sequence ID" value="AET64319.1"/>
    <property type="molecule type" value="Genomic_DNA"/>
</dbReference>
<dbReference type="STRING" id="1110509.Mhar_0948"/>
<feature type="domain" description="DUF4062" evidence="1">
    <location>
        <begin position="9"/>
        <end position="103"/>
    </location>
</feature>
<evidence type="ECO:0000259" key="1">
    <source>
        <dbReference type="Pfam" id="PF13271"/>
    </source>
</evidence>
<gene>
    <name evidence="2" type="ordered locus">Mhar_0948</name>
</gene>
<dbReference type="InterPro" id="IPR025139">
    <property type="entry name" value="DUF4062"/>
</dbReference>
<evidence type="ECO:0000313" key="3">
    <source>
        <dbReference type="Proteomes" id="UP000005877"/>
    </source>
</evidence>
<protein>
    <recommendedName>
        <fullName evidence="1">DUF4062 domain-containing protein</fullName>
    </recommendedName>
</protein>
<proteinExistence type="predicted"/>
<dbReference type="GeneID" id="41009167"/>
<keyword evidence="3" id="KW-1185">Reference proteome</keyword>
<dbReference type="KEGG" id="mhi:Mhar_0948"/>
<evidence type="ECO:0000313" key="2">
    <source>
        <dbReference type="EMBL" id="AET64319.1"/>
    </source>
</evidence>
<dbReference type="HOGENOM" id="CLU_697586_0_0_2"/>
<dbReference type="RefSeq" id="WP_014586504.1">
    <property type="nucleotide sequence ID" value="NC_017527.1"/>
</dbReference>